<protein>
    <submittedName>
        <fullName evidence="7">Beta-galactosidase</fullName>
    </submittedName>
</protein>
<dbReference type="InterPro" id="IPR013783">
    <property type="entry name" value="Ig-like_fold"/>
</dbReference>
<gene>
    <name evidence="7" type="ORF">acsn021_17960</name>
</gene>
<dbReference type="InterPro" id="IPR006102">
    <property type="entry name" value="Ig-like_GH2"/>
</dbReference>
<evidence type="ECO:0000256" key="2">
    <source>
        <dbReference type="ARBA" id="ARBA00022801"/>
    </source>
</evidence>
<dbReference type="InterPro" id="IPR036156">
    <property type="entry name" value="Beta-gal/glucu_dom_sf"/>
</dbReference>
<dbReference type="Pfam" id="PF02837">
    <property type="entry name" value="Glyco_hydro_2_N"/>
    <property type="match status" value="1"/>
</dbReference>
<organism evidence="7 8">
    <name type="scientific">Anaerocolumna cellulosilytica</name>
    <dbReference type="NCBI Taxonomy" id="433286"/>
    <lineage>
        <taxon>Bacteria</taxon>
        <taxon>Bacillati</taxon>
        <taxon>Bacillota</taxon>
        <taxon>Clostridia</taxon>
        <taxon>Lachnospirales</taxon>
        <taxon>Lachnospiraceae</taxon>
        <taxon>Anaerocolumna</taxon>
    </lineage>
</organism>
<dbReference type="Gene3D" id="2.60.120.260">
    <property type="entry name" value="Galactose-binding domain-like"/>
    <property type="match status" value="1"/>
</dbReference>
<evidence type="ECO:0000256" key="3">
    <source>
        <dbReference type="ARBA" id="ARBA00023295"/>
    </source>
</evidence>
<dbReference type="InterPro" id="IPR008979">
    <property type="entry name" value="Galactose-bd-like_sf"/>
</dbReference>
<dbReference type="PANTHER" id="PTHR42732:SF1">
    <property type="entry name" value="BETA-MANNOSIDASE"/>
    <property type="match status" value="1"/>
</dbReference>
<keyword evidence="3" id="KW-0326">Glycosidase</keyword>
<dbReference type="Proteomes" id="UP000515561">
    <property type="component" value="Chromosome"/>
</dbReference>
<feature type="domain" description="Glycoside hydrolase family 2 immunoglobulin-like beta-sandwich" evidence="4">
    <location>
        <begin position="163"/>
        <end position="256"/>
    </location>
</feature>
<dbReference type="Gene3D" id="2.60.40.10">
    <property type="entry name" value="Immunoglobulins"/>
    <property type="match status" value="2"/>
</dbReference>
<dbReference type="EMBL" id="AP023367">
    <property type="protein sequence ID" value="BCJ94227.1"/>
    <property type="molecule type" value="Genomic_DNA"/>
</dbReference>
<comment type="similarity">
    <text evidence="1">Belongs to the glycosyl hydrolase 2 family.</text>
</comment>
<feature type="domain" description="Glycoside hydrolase family 2 catalytic" evidence="5">
    <location>
        <begin position="263"/>
        <end position="548"/>
    </location>
</feature>
<accession>A0A6S6R2C1</accession>
<reference evidence="7 8" key="1">
    <citation type="journal article" date="2016" name="Int. J. Syst. Evol. Microbiol.">
        <title>Descriptions of Anaerotaenia torta gen. nov., sp. nov. and Anaerocolumna cellulosilytica gen. nov., sp. nov. isolated from a methanogenic reactor of cattle waste.</title>
        <authorList>
            <person name="Uek A."/>
            <person name="Ohtaki Y."/>
            <person name="Kaku N."/>
            <person name="Ueki K."/>
        </authorList>
    </citation>
    <scope>NUCLEOTIDE SEQUENCE [LARGE SCALE GENOMIC DNA]</scope>
    <source>
        <strain evidence="7 8">SN021</strain>
    </source>
</reference>
<dbReference type="SUPFAM" id="SSF51445">
    <property type="entry name" value="(Trans)glycosidases"/>
    <property type="match status" value="1"/>
</dbReference>
<evidence type="ECO:0000259" key="6">
    <source>
        <dbReference type="Pfam" id="PF02837"/>
    </source>
</evidence>
<dbReference type="GO" id="GO:0005975">
    <property type="term" value="P:carbohydrate metabolic process"/>
    <property type="evidence" value="ECO:0007669"/>
    <property type="project" value="InterPro"/>
</dbReference>
<dbReference type="SUPFAM" id="SSF49303">
    <property type="entry name" value="beta-Galactosidase/glucuronidase domain"/>
    <property type="match status" value="1"/>
</dbReference>
<dbReference type="KEGG" id="acel:acsn021_17960"/>
<dbReference type="PANTHER" id="PTHR42732">
    <property type="entry name" value="BETA-GALACTOSIDASE"/>
    <property type="match status" value="1"/>
</dbReference>
<evidence type="ECO:0000256" key="1">
    <source>
        <dbReference type="ARBA" id="ARBA00007401"/>
    </source>
</evidence>
<evidence type="ECO:0000259" key="4">
    <source>
        <dbReference type="Pfam" id="PF00703"/>
    </source>
</evidence>
<dbReference type="PRINTS" id="PR00132">
    <property type="entry name" value="GLHYDRLASE2"/>
</dbReference>
<dbReference type="AlphaFoldDB" id="A0A6S6R2C1"/>
<keyword evidence="8" id="KW-1185">Reference proteome</keyword>
<name>A0A6S6R2C1_9FIRM</name>
<proteinExistence type="inferred from homology"/>
<keyword evidence="2" id="KW-0378">Hydrolase</keyword>
<evidence type="ECO:0000313" key="7">
    <source>
        <dbReference type="EMBL" id="BCJ94227.1"/>
    </source>
</evidence>
<dbReference type="SUPFAM" id="SSF49785">
    <property type="entry name" value="Galactose-binding domain-like"/>
    <property type="match status" value="1"/>
</dbReference>
<dbReference type="Pfam" id="PF02836">
    <property type="entry name" value="Glyco_hydro_2_C"/>
    <property type="match status" value="1"/>
</dbReference>
<feature type="domain" description="Glycosyl hydrolases family 2 sugar binding" evidence="6">
    <location>
        <begin position="36"/>
        <end position="145"/>
    </location>
</feature>
<dbReference type="GO" id="GO:0004553">
    <property type="term" value="F:hydrolase activity, hydrolyzing O-glycosyl compounds"/>
    <property type="evidence" value="ECO:0007669"/>
    <property type="project" value="InterPro"/>
</dbReference>
<dbReference type="Gene3D" id="3.20.20.80">
    <property type="entry name" value="Glycosidases"/>
    <property type="match status" value="1"/>
</dbReference>
<sequence>MRKIYSMNSEWMFKKLEFEMDESNYILEQGERVDLPHTWNTNNDRYRGLTLYQKVVSINSEHKEGELYLEFLGANSVCKVYLNGTFIGEHRGGYSTFRFCITDKYIWDKENLLQVYVDNATTKDVSPLGGDFTIYGGLYRDVNLICTSKAHFDLCYWGTKGVLIHTEMDKNKSGVVQIESHTVASEDMEIVYEIYSQNKQLISSKRVSVRKDKISFLIQSPELWKGIESPALYLLKAYLMKDSEITDQIELHFGFRECKLTADKGFFLNEKHLFIQGVAKHQDFEGIGNAISKIHMDKDMELIKEIGANSVRLSHYQHDQYMYDLCDKEGMVVWAEIPMLSMPDNSEGLQNAENQLKELILQNIHHPSICFWGVQNEIAMNGESISMYQKVEHLNSIAHQVLPNGITASANMYYVKNNSQLNFITDMLGYNLYYGWYYGNIDDLSEWIEQFHRDNPQIALGISEYGVDSNLKFHSEDPKIKDYSEEYQALYHEITYPIICNHTFMWGSYAWNMFDFGSDIRHEGGTIGKNCKGLVSFDRETRKDSFYYYKANWSQEPFIQIANKRFVNRAKSEIDIKIYSNQTQVSLYVNGKNISTINGDKVFRFNNVRLEKGENEITATAGDCMDKAVFVLCDAPDKSYIFVDPNPEVNVKNWFTQKTGEADLFPENCYSVMDTLGDLMQNEEAWNLVKEMVPKAAARAIPGAPVTLIWVFNKMSGVYKEDYIKEVNSRLTLIHKKK</sequence>
<dbReference type="InterPro" id="IPR006101">
    <property type="entry name" value="Glyco_hydro_2"/>
</dbReference>
<dbReference type="RefSeq" id="WP_184091240.1">
    <property type="nucleotide sequence ID" value="NZ_AP023367.1"/>
</dbReference>
<dbReference type="InterPro" id="IPR006104">
    <property type="entry name" value="Glyco_hydro_2_N"/>
</dbReference>
<dbReference type="InterPro" id="IPR006103">
    <property type="entry name" value="Glyco_hydro_2_cat"/>
</dbReference>
<dbReference type="InterPro" id="IPR017853">
    <property type="entry name" value="GH"/>
</dbReference>
<dbReference type="Pfam" id="PF00703">
    <property type="entry name" value="Glyco_hydro_2"/>
    <property type="match status" value="1"/>
</dbReference>
<dbReference type="InterPro" id="IPR051913">
    <property type="entry name" value="GH2_Domain-Containing"/>
</dbReference>
<evidence type="ECO:0000313" key="8">
    <source>
        <dbReference type="Proteomes" id="UP000515561"/>
    </source>
</evidence>
<evidence type="ECO:0000259" key="5">
    <source>
        <dbReference type="Pfam" id="PF02836"/>
    </source>
</evidence>